<dbReference type="OrthoDB" id="8062037at2759"/>
<dbReference type="SMART" id="SM00184">
    <property type="entry name" value="RING"/>
    <property type="match status" value="1"/>
</dbReference>
<organism evidence="6 7">
    <name type="scientific">Polypedilum vanderplanki</name>
    <name type="common">Sleeping chironomid midge</name>
    <dbReference type="NCBI Taxonomy" id="319348"/>
    <lineage>
        <taxon>Eukaryota</taxon>
        <taxon>Metazoa</taxon>
        <taxon>Ecdysozoa</taxon>
        <taxon>Arthropoda</taxon>
        <taxon>Hexapoda</taxon>
        <taxon>Insecta</taxon>
        <taxon>Pterygota</taxon>
        <taxon>Neoptera</taxon>
        <taxon>Endopterygota</taxon>
        <taxon>Diptera</taxon>
        <taxon>Nematocera</taxon>
        <taxon>Chironomoidea</taxon>
        <taxon>Chironomidae</taxon>
        <taxon>Chironominae</taxon>
        <taxon>Polypedilum</taxon>
        <taxon>Polypedilum</taxon>
    </lineage>
</organism>
<comment type="caution">
    <text evidence="6">The sequence shown here is derived from an EMBL/GenBank/DDBJ whole genome shotgun (WGS) entry which is preliminary data.</text>
</comment>
<dbReference type="PANTHER" id="PTHR45931">
    <property type="entry name" value="SI:CH211-59O9.10"/>
    <property type="match status" value="1"/>
</dbReference>
<dbReference type="Gene3D" id="3.30.40.10">
    <property type="entry name" value="Zinc/RING finger domain, C3HC4 (zinc finger)"/>
    <property type="match status" value="1"/>
</dbReference>
<keyword evidence="7" id="KW-1185">Reference proteome</keyword>
<dbReference type="SUPFAM" id="SSF57850">
    <property type="entry name" value="RING/U-box"/>
    <property type="match status" value="1"/>
</dbReference>
<dbReference type="PROSITE" id="PS50089">
    <property type="entry name" value="ZF_RING_2"/>
    <property type="match status" value="1"/>
</dbReference>
<dbReference type="CDD" id="cd16454">
    <property type="entry name" value="RING-H2_PA-TM-RING"/>
    <property type="match status" value="1"/>
</dbReference>
<dbReference type="Pfam" id="PF13639">
    <property type="entry name" value="zf-RING_2"/>
    <property type="match status" value="1"/>
</dbReference>
<dbReference type="GO" id="GO:0006511">
    <property type="term" value="P:ubiquitin-dependent protein catabolic process"/>
    <property type="evidence" value="ECO:0007669"/>
    <property type="project" value="TreeGrafter"/>
</dbReference>
<reference evidence="6" key="1">
    <citation type="submission" date="2021-03" db="EMBL/GenBank/DDBJ databases">
        <title>Chromosome level genome of the anhydrobiotic midge Polypedilum vanderplanki.</title>
        <authorList>
            <person name="Yoshida Y."/>
            <person name="Kikawada T."/>
            <person name="Gusev O."/>
        </authorList>
    </citation>
    <scope>NUCLEOTIDE SEQUENCE</scope>
    <source>
        <strain evidence="6">NIAS01</strain>
        <tissue evidence="6">Whole body or cell culture</tissue>
    </source>
</reference>
<evidence type="ECO:0000313" key="6">
    <source>
        <dbReference type="EMBL" id="KAG5670946.1"/>
    </source>
</evidence>
<dbReference type="InterPro" id="IPR013083">
    <property type="entry name" value="Znf_RING/FYVE/PHD"/>
</dbReference>
<dbReference type="InterPro" id="IPR051834">
    <property type="entry name" value="RING_finger_E3_ligase"/>
</dbReference>
<dbReference type="EMBL" id="JADBJN010000003">
    <property type="protein sequence ID" value="KAG5670946.1"/>
    <property type="molecule type" value="Genomic_DNA"/>
</dbReference>
<dbReference type="Proteomes" id="UP001107558">
    <property type="component" value="Chromosome 3"/>
</dbReference>
<keyword evidence="3" id="KW-0862">Zinc</keyword>
<evidence type="ECO:0000256" key="3">
    <source>
        <dbReference type="ARBA" id="ARBA00022833"/>
    </source>
</evidence>
<dbReference type="AlphaFoldDB" id="A0A9J6BME9"/>
<protein>
    <recommendedName>
        <fullName evidence="5">RING-type domain-containing protein</fullName>
    </recommendedName>
</protein>
<dbReference type="GO" id="GO:0005634">
    <property type="term" value="C:nucleus"/>
    <property type="evidence" value="ECO:0007669"/>
    <property type="project" value="TreeGrafter"/>
</dbReference>
<evidence type="ECO:0000259" key="5">
    <source>
        <dbReference type="PROSITE" id="PS50089"/>
    </source>
</evidence>
<evidence type="ECO:0000256" key="1">
    <source>
        <dbReference type="ARBA" id="ARBA00022723"/>
    </source>
</evidence>
<evidence type="ECO:0000256" key="2">
    <source>
        <dbReference type="ARBA" id="ARBA00022771"/>
    </source>
</evidence>
<dbReference type="GO" id="GO:0061630">
    <property type="term" value="F:ubiquitin protein ligase activity"/>
    <property type="evidence" value="ECO:0007669"/>
    <property type="project" value="TreeGrafter"/>
</dbReference>
<sequence length="290" mass="33157">MNNEDNSQNITVNPSVIALHCYECDRSWLQKGNQMSCIACQSEFVEILTTGHHSSFGGIIHNRLKRRHEEPSQQNQLQNEMPSTSRVRQQAVEEPRATTNDAISNVRRELFNTPRSHLPIQLNEIQSRSTQVTSNATVTQSAISQQRVNIALSSAVPQMRVNIHPIDIRLHLPLSSMNTLNDNINLSNRNSGLPTSTSYENITKRAKFLTKSDMKKIPRITIKDLSENDSECVICCEEFKRNYVIRQLECNHVFHQKCLFPWLEKDGTCPICRYDLIEAKKKAINTIDVQ</sequence>
<evidence type="ECO:0000256" key="4">
    <source>
        <dbReference type="PROSITE-ProRule" id="PRU00175"/>
    </source>
</evidence>
<evidence type="ECO:0000313" key="7">
    <source>
        <dbReference type="Proteomes" id="UP001107558"/>
    </source>
</evidence>
<name>A0A9J6BME9_POLVA</name>
<keyword evidence="2 4" id="KW-0863">Zinc-finger</keyword>
<dbReference type="PANTHER" id="PTHR45931:SF3">
    <property type="entry name" value="RING ZINC FINGER-CONTAINING PROTEIN"/>
    <property type="match status" value="1"/>
</dbReference>
<feature type="domain" description="RING-type" evidence="5">
    <location>
        <begin position="232"/>
        <end position="273"/>
    </location>
</feature>
<dbReference type="GO" id="GO:0008270">
    <property type="term" value="F:zinc ion binding"/>
    <property type="evidence" value="ECO:0007669"/>
    <property type="project" value="UniProtKB-KW"/>
</dbReference>
<gene>
    <name evidence="6" type="ORF">PVAND_001175</name>
</gene>
<keyword evidence="1" id="KW-0479">Metal-binding</keyword>
<proteinExistence type="predicted"/>
<accession>A0A9J6BME9</accession>
<dbReference type="InterPro" id="IPR001841">
    <property type="entry name" value="Znf_RING"/>
</dbReference>